<dbReference type="InterPro" id="IPR025443">
    <property type="entry name" value="DUF4307"/>
</dbReference>
<name>A0A6J6B805_9ZZZZ</name>
<dbReference type="AlphaFoldDB" id="A0A6J6B805"/>
<dbReference type="Pfam" id="PF14155">
    <property type="entry name" value="DUF4307"/>
    <property type="match status" value="1"/>
</dbReference>
<evidence type="ECO:0000256" key="1">
    <source>
        <dbReference type="SAM" id="Phobius"/>
    </source>
</evidence>
<organism evidence="2">
    <name type="scientific">freshwater metagenome</name>
    <dbReference type="NCBI Taxonomy" id="449393"/>
    <lineage>
        <taxon>unclassified sequences</taxon>
        <taxon>metagenomes</taxon>
        <taxon>ecological metagenomes</taxon>
    </lineage>
</organism>
<feature type="transmembrane region" description="Helical" evidence="1">
    <location>
        <begin position="21"/>
        <end position="42"/>
    </location>
</feature>
<reference evidence="2" key="1">
    <citation type="submission" date="2020-05" db="EMBL/GenBank/DDBJ databases">
        <authorList>
            <person name="Chiriac C."/>
            <person name="Salcher M."/>
            <person name="Ghai R."/>
            <person name="Kavagutti S V."/>
        </authorList>
    </citation>
    <scope>NUCLEOTIDE SEQUENCE</scope>
</reference>
<evidence type="ECO:0000313" key="2">
    <source>
        <dbReference type="EMBL" id="CAB4534489.1"/>
    </source>
</evidence>
<keyword evidence="1" id="KW-1133">Transmembrane helix</keyword>
<keyword evidence="1" id="KW-0472">Membrane</keyword>
<accession>A0A6J6B805</accession>
<protein>
    <submittedName>
        <fullName evidence="2">Unannotated protein</fullName>
    </submittedName>
</protein>
<gene>
    <name evidence="2" type="ORF">UFOPK1399_00687</name>
</gene>
<sequence length="130" mass="14575">MTSNESQFDYNDRYGIKPSRSWLKFAIGFALVGGIWIVWAGLHHAQPTVRSELISFTTQDPRKPIIRYFVERNNADDVIICTLTARDYEKNVVGQIDDIIKAGESFVERSTVIPTRADAVNAGIAGCRVL</sequence>
<keyword evidence="1" id="KW-0812">Transmembrane</keyword>
<dbReference type="EMBL" id="CAEZSD010000074">
    <property type="protein sequence ID" value="CAB4534489.1"/>
    <property type="molecule type" value="Genomic_DNA"/>
</dbReference>
<proteinExistence type="predicted"/>